<reference evidence="5 6" key="1">
    <citation type="submission" date="2019-11" db="EMBL/GenBank/DDBJ databases">
        <title>First report of rice panicle blight caused by Xanthomonas sp. in Iran.</title>
        <authorList>
            <person name="Mirghasempour S.A."/>
            <person name="Huang S."/>
            <person name="Brady C.L."/>
            <person name="Studholme D.J."/>
        </authorList>
    </citation>
    <scope>NUCLEOTIDE SEQUENCE [LARGE SCALE GENOMIC DNA]</scope>
    <source>
        <strain evidence="3 6">ASD011</strain>
        <strain evidence="5">SAM114</strain>
    </source>
</reference>
<dbReference type="InterPro" id="IPR052909">
    <property type="entry name" value="Transposase_6_like"/>
</dbReference>
<reference evidence="4" key="2">
    <citation type="journal article" date="2020" name="Plant Dis.">
        <title>A Grain Rot of Rice in Iran Caused by a Xanthomonas Strain Closely Related to X. sacchari.</title>
        <authorList>
            <person name="Mirghasempour S.A."/>
            <person name="Huang S."/>
            <person name="Studholme D.J."/>
            <person name="Brady C.L."/>
        </authorList>
    </citation>
    <scope>NUCLEOTIDE SEQUENCE</scope>
    <source>
        <strain evidence="4">SAM114</strain>
    </source>
</reference>
<organism evidence="3 6">
    <name type="scientific">Xanthomonas sontii</name>
    <dbReference type="NCBI Taxonomy" id="2650745"/>
    <lineage>
        <taxon>Bacteria</taxon>
        <taxon>Pseudomonadati</taxon>
        <taxon>Pseudomonadota</taxon>
        <taxon>Gammaproteobacteria</taxon>
        <taxon>Lysobacterales</taxon>
        <taxon>Lysobacteraceae</taxon>
        <taxon>Xanthomonas</taxon>
    </lineage>
</organism>
<dbReference type="Pfam" id="PF13340">
    <property type="entry name" value="DUF4096"/>
    <property type="match status" value="1"/>
</dbReference>
<keyword evidence="5" id="KW-1185">Reference proteome</keyword>
<feature type="compositionally biased region" description="Low complexity" evidence="1">
    <location>
        <begin position="45"/>
        <end position="59"/>
    </location>
</feature>
<dbReference type="EMBL" id="WJPM01000023">
    <property type="protein sequence ID" value="MRH76835.1"/>
    <property type="molecule type" value="Genomic_DNA"/>
</dbReference>
<protein>
    <submittedName>
        <fullName evidence="3">Transposase</fullName>
    </submittedName>
</protein>
<evidence type="ECO:0000313" key="6">
    <source>
        <dbReference type="Proteomes" id="UP000439314"/>
    </source>
</evidence>
<dbReference type="AlphaFoldDB" id="A0A6N7QPF6"/>
<name>A0A6N7QPF6_9XANT</name>
<evidence type="ECO:0000313" key="4">
    <source>
        <dbReference type="EMBL" id="MRH76835.1"/>
    </source>
</evidence>
<dbReference type="PANTHER" id="PTHR46637">
    <property type="entry name" value="TIS1421-TRANSPOSASE PROTEIN A"/>
    <property type="match status" value="1"/>
</dbReference>
<feature type="domain" description="Insertion element IS402-like" evidence="2">
    <location>
        <begin position="75"/>
        <end position="148"/>
    </location>
</feature>
<dbReference type="Proteomes" id="UP000439314">
    <property type="component" value="Unassembled WGS sequence"/>
</dbReference>
<evidence type="ECO:0000256" key="1">
    <source>
        <dbReference type="SAM" id="MobiDB-lite"/>
    </source>
</evidence>
<accession>A0A6N7QPF6</accession>
<proteinExistence type="predicted"/>
<evidence type="ECO:0000259" key="2">
    <source>
        <dbReference type="Pfam" id="PF13340"/>
    </source>
</evidence>
<comment type="caution">
    <text evidence="3">The sequence shown here is derived from an EMBL/GenBank/DDBJ whole genome shotgun (WGS) entry which is preliminary data.</text>
</comment>
<dbReference type="InterPro" id="IPR025161">
    <property type="entry name" value="IS402-like_dom"/>
</dbReference>
<dbReference type="PANTHER" id="PTHR46637:SF1">
    <property type="entry name" value="BLL5188 PROTEIN"/>
    <property type="match status" value="1"/>
</dbReference>
<sequence length="199" mass="21786">MGVGESDDGRGGLGRNAAKSVGAAWSMRLQRRSLAPDECARSRPQAGAGSMSGAAQTATSGVSDLPVQWACTRRLTEDDWERIAAVLPGRRRARARHAGDTRRFIESVLWVADTGLHWNRMPPDAFGRWHGAYVRFVRWAQEGVWRQVEDALQEQALRGALAALVAAYLDRRQRRDLLLRLEGAAARAPAERSACSGPA</sequence>
<dbReference type="EMBL" id="WJPN01000023">
    <property type="protein sequence ID" value="MRH02522.1"/>
    <property type="molecule type" value="Genomic_DNA"/>
</dbReference>
<evidence type="ECO:0000313" key="5">
    <source>
        <dbReference type="Proteomes" id="UP000437931"/>
    </source>
</evidence>
<evidence type="ECO:0000313" key="3">
    <source>
        <dbReference type="EMBL" id="MRH02522.1"/>
    </source>
</evidence>
<feature type="region of interest" description="Disordered" evidence="1">
    <location>
        <begin position="35"/>
        <end position="59"/>
    </location>
</feature>
<gene>
    <name evidence="3" type="ORF">GIY21_19670</name>
    <name evidence="4" type="ORF">GIY22_19590</name>
</gene>
<dbReference type="Proteomes" id="UP000437931">
    <property type="component" value="Unassembled WGS sequence"/>
</dbReference>